<dbReference type="Pfam" id="PF12686">
    <property type="entry name" value="DUF3800"/>
    <property type="match status" value="1"/>
</dbReference>
<dbReference type="InterPro" id="IPR024524">
    <property type="entry name" value="DUF3800"/>
</dbReference>
<dbReference type="EMBL" id="DVHK01000091">
    <property type="protein sequence ID" value="HIR67243.1"/>
    <property type="molecule type" value="Genomic_DNA"/>
</dbReference>
<name>A0A9D1E674_9FIRM</name>
<proteinExistence type="predicted"/>
<dbReference type="Proteomes" id="UP000823913">
    <property type="component" value="Unassembled WGS sequence"/>
</dbReference>
<gene>
    <name evidence="1" type="ORF">IAB94_04280</name>
</gene>
<sequence length="48" mass="5569">MQKRLSIFIDESGDFGKYDKNSPYYLVTMIFMTNHKVLPNNLSALTRA</sequence>
<evidence type="ECO:0000313" key="1">
    <source>
        <dbReference type="EMBL" id="HIR67243.1"/>
    </source>
</evidence>
<comment type="caution">
    <text evidence="1">The sequence shown here is derived from an EMBL/GenBank/DDBJ whole genome shotgun (WGS) entry which is preliminary data.</text>
</comment>
<evidence type="ECO:0000313" key="2">
    <source>
        <dbReference type="Proteomes" id="UP000823913"/>
    </source>
</evidence>
<reference evidence="1" key="2">
    <citation type="journal article" date="2021" name="PeerJ">
        <title>Extensive microbial diversity within the chicken gut microbiome revealed by metagenomics and culture.</title>
        <authorList>
            <person name="Gilroy R."/>
            <person name="Ravi A."/>
            <person name="Getino M."/>
            <person name="Pursley I."/>
            <person name="Horton D.L."/>
            <person name="Alikhan N.F."/>
            <person name="Baker D."/>
            <person name="Gharbi K."/>
            <person name="Hall N."/>
            <person name="Watson M."/>
            <person name="Adriaenssens E.M."/>
            <person name="Foster-Nyarko E."/>
            <person name="Jarju S."/>
            <person name="Secka A."/>
            <person name="Antonio M."/>
            <person name="Oren A."/>
            <person name="Chaudhuri R.R."/>
            <person name="La Ragione R."/>
            <person name="Hildebrand F."/>
            <person name="Pallen M.J."/>
        </authorList>
    </citation>
    <scope>NUCLEOTIDE SEQUENCE</scope>
    <source>
        <strain evidence="1">ChiW16-3235</strain>
    </source>
</reference>
<organism evidence="1 2">
    <name type="scientific">Candidatus Coproplasma avicola</name>
    <dbReference type="NCBI Taxonomy" id="2840744"/>
    <lineage>
        <taxon>Bacteria</taxon>
        <taxon>Bacillati</taxon>
        <taxon>Bacillota</taxon>
        <taxon>Clostridia</taxon>
        <taxon>Eubacteriales</taxon>
        <taxon>Candidatus Coproplasma</taxon>
    </lineage>
</organism>
<accession>A0A9D1E674</accession>
<dbReference type="AlphaFoldDB" id="A0A9D1E674"/>
<reference evidence="1" key="1">
    <citation type="submission" date="2020-10" db="EMBL/GenBank/DDBJ databases">
        <authorList>
            <person name="Gilroy R."/>
        </authorList>
    </citation>
    <scope>NUCLEOTIDE SEQUENCE</scope>
    <source>
        <strain evidence="1">ChiW16-3235</strain>
    </source>
</reference>
<protein>
    <submittedName>
        <fullName evidence="1">DUF3800 domain-containing protein</fullName>
    </submittedName>
</protein>